<proteinExistence type="predicted"/>
<dbReference type="Gene3D" id="2.120.10.30">
    <property type="entry name" value="TolB, C-terminal domain"/>
    <property type="match status" value="1"/>
</dbReference>
<reference evidence="2 3" key="1">
    <citation type="journal article" date="2011" name="Genome Res.">
        <title>Phylogeny-wide analysis of social amoeba genomes highlights ancient origins for complex intercellular communication.</title>
        <authorList>
            <person name="Heidel A.J."/>
            <person name="Lawal H.M."/>
            <person name="Felder M."/>
            <person name="Schilde C."/>
            <person name="Helps N.R."/>
            <person name="Tunggal B."/>
            <person name="Rivero F."/>
            <person name="John U."/>
            <person name="Schleicher M."/>
            <person name="Eichinger L."/>
            <person name="Platzer M."/>
            <person name="Noegel A.A."/>
            <person name="Schaap P."/>
            <person name="Gloeckner G."/>
        </authorList>
    </citation>
    <scope>NUCLEOTIDE SEQUENCE [LARGE SCALE GENOMIC DNA]</scope>
    <source>
        <strain evidence="3">ATCC 26659 / Pp 5 / PN500</strain>
    </source>
</reference>
<organism evidence="2 3">
    <name type="scientific">Heterostelium pallidum (strain ATCC 26659 / Pp 5 / PN500)</name>
    <name type="common">Cellular slime mold</name>
    <name type="synonym">Polysphondylium pallidum</name>
    <dbReference type="NCBI Taxonomy" id="670386"/>
    <lineage>
        <taxon>Eukaryota</taxon>
        <taxon>Amoebozoa</taxon>
        <taxon>Evosea</taxon>
        <taxon>Eumycetozoa</taxon>
        <taxon>Dictyostelia</taxon>
        <taxon>Acytosteliales</taxon>
        <taxon>Acytosteliaceae</taxon>
        <taxon>Heterostelium</taxon>
    </lineage>
</organism>
<dbReference type="Pfam" id="PF22807">
    <property type="entry name" value="TrAA12"/>
    <property type="match status" value="1"/>
</dbReference>
<dbReference type="OMA" id="GINHHWT"/>
<accession>D3B8J9</accession>
<name>D3B8J9_HETP5</name>
<dbReference type="GeneID" id="31360279"/>
<dbReference type="RefSeq" id="XP_020434484.1">
    <property type="nucleotide sequence ID" value="XM_020575689.1"/>
</dbReference>
<dbReference type="EMBL" id="ADBJ01000020">
    <property type="protein sequence ID" value="EFA82367.1"/>
    <property type="molecule type" value="Genomic_DNA"/>
</dbReference>
<protein>
    <recommendedName>
        <fullName evidence="1">Pyrroloquinoline quinone-dependent pyranose dehydrogenase beta-propeller domain-containing protein</fullName>
    </recommendedName>
</protein>
<feature type="domain" description="Pyrroloquinoline quinone-dependent pyranose dehydrogenase beta-propeller" evidence="1">
    <location>
        <begin position="46"/>
        <end position="390"/>
    </location>
</feature>
<comment type="caution">
    <text evidence="2">The sequence shown here is derived from an EMBL/GenBank/DDBJ whole genome shotgun (WGS) entry which is preliminary data.</text>
</comment>
<evidence type="ECO:0000313" key="3">
    <source>
        <dbReference type="Proteomes" id="UP000001396"/>
    </source>
</evidence>
<dbReference type="Proteomes" id="UP000001396">
    <property type="component" value="Unassembled WGS sequence"/>
</dbReference>
<dbReference type="InterPro" id="IPR054539">
    <property type="entry name" value="Beta-prop_PDH"/>
</dbReference>
<keyword evidence="3" id="KW-1185">Reference proteome</keyword>
<evidence type="ECO:0000313" key="2">
    <source>
        <dbReference type="EMBL" id="EFA82367.1"/>
    </source>
</evidence>
<dbReference type="AlphaFoldDB" id="D3B8J9"/>
<dbReference type="PANTHER" id="PTHR19328:SF53">
    <property type="entry name" value="MEMBRANE PROTEIN"/>
    <property type="match status" value="1"/>
</dbReference>
<dbReference type="InterPro" id="IPR011042">
    <property type="entry name" value="6-blade_b-propeller_TolB-like"/>
</dbReference>
<dbReference type="STRING" id="670386.D3B8J9"/>
<dbReference type="SUPFAM" id="SSF50952">
    <property type="entry name" value="Soluble quinoprotein glucose dehydrogenase"/>
    <property type="match status" value="1"/>
</dbReference>
<dbReference type="InParanoid" id="D3B8J9"/>
<gene>
    <name evidence="2" type="ORF">PPL_04792</name>
</gene>
<sequence length="422" mass="45524">MFNFQLDWFAKLSRIYIITNIVIFIGLCKSQTPPACATTISGSAYVVPPGYCAWEYATGLSKPRQLYVASNGDVLVSDNGVITVLYDTNNNGVINTGEKATLATASGLNHGVTVYGGYLYATSASTVYRWKYTPGNRTSLGTAQVVLNGMPTAGHSTRTVAMVDNLKFYLSIGSNANVDPNSARARVYYCDASTATLPITLASCVVHADGCRNEVGLRFDPTGRLWGVENGIDNLQRTDLVPDAHITNPCEEVNLFDSPGSFYGYPRCWSEGYLPPAKSKGVGANFGMTSADDTWCFNQANVVRPKYCMPAHTAPLDLFFWSSTTFQPPYDKGLFVALHGSWNRQPSTGYQVVHIVTDVNHNPVNATLTKFFGGVPTSTGDSWSFRPVSLGRLAPCGAGVAECLLVSNDGSDSIVAIRYNGP</sequence>
<dbReference type="PANTHER" id="PTHR19328">
    <property type="entry name" value="HEDGEHOG-INTERACTING PROTEIN"/>
    <property type="match status" value="1"/>
</dbReference>
<evidence type="ECO:0000259" key="1">
    <source>
        <dbReference type="Pfam" id="PF22807"/>
    </source>
</evidence>
<dbReference type="InterPro" id="IPR011041">
    <property type="entry name" value="Quinoprot_gluc/sorb_DH_b-prop"/>
</dbReference>